<comment type="caution">
    <text evidence="1">The sequence shown here is derived from an EMBL/GenBank/DDBJ whole genome shotgun (WGS) entry which is preliminary data.</text>
</comment>
<dbReference type="EMBL" id="JBBNAG010000004">
    <property type="protein sequence ID" value="KAK9139895.1"/>
    <property type="molecule type" value="Genomic_DNA"/>
</dbReference>
<accession>A0AAP0JUG5</accession>
<protein>
    <submittedName>
        <fullName evidence="1">Uncharacterized protein</fullName>
    </submittedName>
</protein>
<organism evidence="1 2">
    <name type="scientific">Stephania cephalantha</name>
    <dbReference type="NCBI Taxonomy" id="152367"/>
    <lineage>
        <taxon>Eukaryota</taxon>
        <taxon>Viridiplantae</taxon>
        <taxon>Streptophyta</taxon>
        <taxon>Embryophyta</taxon>
        <taxon>Tracheophyta</taxon>
        <taxon>Spermatophyta</taxon>
        <taxon>Magnoliopsida</taxon>
        <taxon>Ranunculales</taxon>
        <taxon>Menispermaceae</taxon>
        <taxon>Menispermoideae</taxon>
        <taxon>Cissampelideae</taxon>
        <taxon>Stephania</taxon>
    </lineage>
</organism>
<name>A0AAP0JUG5_9MAGN</name>
<dbReference type="Proteomes" id="UP001419268">
    <property type="component" value="Unassembled WGS sequence"/>
</dbReference>
<gene>
    <name evidence="1" type="ORF">Scep_009576</name>
</gene>
<reference evidence="1 2" key="1">
    <citation type="submission" date="2024-01" db="EMBL/GenBank/DDBJ databases">
        <title>Genome assemblies of Stephania.</title>
        <authorList>
            <person name="Yang L."/>
        </authorList>
    </citation>
    <scope>NUCLEOTIDE SEQUENCE [LARGE SCALE GENOMIC DNA]</scope>
    <source>
        <strain evidence="1">JXDWG</strain>
        <tissue evidence="1">Leaf</tissue>
    </source>
</reference>
<keyword evidence="2" id="KW-1185">Reference proteome</keyword>
<sequence length="56" mass="6698">MMPPTHYIDVPQRIHIFFDVNKERAPKFLRTSLSPCIFLLLFDSWFQSKFCSFGFP</sequence>
<evidence type="ECO:0000313" key="2">
    <source>
        <dbReference type="Proteomes" id="UP001419268"/>
    </source>
</evidence>
<evidence type="ECO:0000313" key="1">
    <source>
        <dbReference type="EMBL" id="KAK9139895.1"/>
    </source>
</evidence>
<dbReference type="AlphaFoldDB" id="A0AAP0JUG5"/>
<proteinExistence type="predicted"/>